<name>A0A7R7MZ24_MYCIT</name>
<dbReference type="RefSeq" id="WP_202349110.1">
    <property type="nucleotide sequence ID" value="NZ_AP024256.1"/>
</dbReference>
<organism evidence="1 2">
    <name type="scientific">Mycobacterium intracellulare</name>
    <dbReference type="NCBI Taxonomy" id="1767"/>
    <lineage>
        <taxon>Bacteria</taxon>
        <taxon>Bacillati</taxon>
        <taxon>Actinomycetota</taxon>
        <taxon>Actinomycetes</taxon>
        <taxon>Mycobacteriales</taxon>
        <taxon>Mycobacteriaceae</taxon>
        <taxon>Mycobacterium</taxon>
        <taxon>Mycobacterium avium complex (MAC)</taxon>
    </lineage>
</organism>
<dbReference type="EMBL" id="AP024256">
    <property type="protein sequence ID" value="BCP02508.1"/>
    <property type="molecule type" value="Genomic_DNA"/>
</dbReference>
<keyword evidence="1" id="KW-0614">Plasmid</keyword>
<evidence type="ECO:0000313" key="1">
    <source>
        <dbReference type="EMBL" id="BCP02508.1"/>
    </source>
</evidence>
<proteinExistence type="predicted"/>
<sequence>MSNSTYAKARAAAYQGEINLLTADIRFAIVDGASYTPNLSTHEFLSDIPSGAIVGTSDLLTGKSISGGVFSTSPVTFSDSPGDPGSPVVAELLVCYIDTGSDATSRLLSKMDSGSNLPVTLNGSAVTVAFPAIFSF</sequence>
<evidence type="ECO:0000313" key="2">
    <source>
        <dbReference type="Proteomes" id="UP000595205"/>
    </source>
</evidence>
<dbReference type="Proteomes" id="UP000595205">
    <property type="component" value="Plasmid pM018"/>
</dbReference>
<geneLocation type="plasmid" evidence="1 2">
    <name>pM018</name>
</geneLocation>
<dbReference type="AlphaFoldDB" id="A0A7R7MZ24"/>
<gene>
    <name evidence="1" type="ORF">MINTM018_52770</name>
</gene>
<protein>
    <submittedName>
        <fullName evidence="1">Uncharacterized protein</fullName>
    </submittedName>
</protein>
<accession>A0A7R7MZ24</accession>
<reference evidence="1 2" key="1">
    <citation type="submission" date="2020-12" db="EMBL/GenBank/DDBJ databases">
        <title>Genome sequence of clinical Mycobacterium intracellulare strains.</title>
        <authorList>
            <person name="Tateishi Y."/>
            <person name="Matsumoto S."/>
            <person name="Fukushima Y."/>
            <person name="Nakajima C."/>
            <person name="Suzuki Y."/>
        </authorList>
    </citation>
    <scope>NUCLEOTIDE SEQUENCE [LARGE SCALE GENOMIC DNA]</scope>
    <source>
        <strain evidence="1 2">M018</strain>
        <plasmid evidence="1 2">pM018</plasmid>
    </source>
</reference>